<sequence>MIDQSFISYAADILADTDTGLSGSKLVKYCNKYAVKYSVSIPYGAYPFPNGTPNKRTVLSKNLQTFKPEQQYALIQELCNIPEFADNERVIDLSNKLISHYPQFAKNTEYIPEFIEETRDWLDKYPKVQKYYQSALLKKDSVGHYRNSLDDLRLSFEIFLKELLQNEKSIENQKSKLGVYLNNKKISKEIRNSYVKISELVDNYQNNHIKHGDGFKEVEIDLIFELTTVLMRFLIKLNGR</sequence>
<reference evidence="1 2" key="1">
    <citation type="submission" date="2011-02" db="EMBL/GenBank/DDBJ databases">
        <authorList>
            <person name="Muzny D."/>
            <person name="Qin X."/>
            <person name="Deng J."/>
            <person name="Jiang H."/>
            <person name="Liu Y."/>
            <person name="Qu J."/>
            <person name="Song X.-Z."/>
            <person name="Zhang L."/>
            <person name="Thornton R."/>
            <person name="Coyle M."/>
            <person name="Francisco L."/>
            <person name="Jackson L."/>
            <person name="Javaid M."/>
            <person name="Korchina V."/>
            <person name="Kovar C."/>
            <person name="Mata R."/>
            <person name="Mathew T."/>
            <person name="Ngo R."/>
            <person name="Nguyen L."/>
            <person name="Nguyen N."/>
            <person name="Okwuonu G."/>
            <person name="Ongeri F."/>
            <person name="Pham C."/>
            <person name="Simmons D."/>
            <person name="Wilczek-Boney K."/>
            <person name="Hale W."/>
            <person name="Jakkamsetti A."/>
            <person name="Pham P."/>
            <person name="Ruth R."/>
            <person name="San Lucas F."/>
            <person name="Warren J."/>
            <person name="Zhang J."/>
            <person name="Zhao Z."/>
            <person name="Zhou C."/>
            <person name="Zhu D."/>
            <person name="Lee S."/>
            <person name="Bess C."/>
            <person name="Blankenburg K."/>
            <person name="Forbes L."/>
            <person name="Fu Q."/>
            <person name="Gubbala S."/>
            <person name="Hirani K."/>
            <person name="Jayaseelan J.C."/>
            <person name="Lara F."/>
            <person name="Munidasa M."/>
            <person name="Palculict T."/>
            <person name="Patil S."/>
            <person name="Pu L.-L."/>
            <person name="Saada N."/>
            <person name="Tang L."/>
            <person name="Weissenberger G."/>
            <person name="Zhu Y."/>
            <person name="Hemphill L."/>
            <person name="Shang Y."/>
            <person name="Youmans B."/>
            <person name="Ayvaz T."/>
            <person name="Ross M."/>
            <person name="Santibanez J."/>
            <person name="Aqrawi P."/>
            <person name="Gross S."/>
            <person name="Joshi V."/>
            <person name="Fowler G."/>
            <person name="Nazareth L."/>
            <person name="Reid J."/>
            <person name="Worley K."/>
            <person name="Petrosino J."/>
            <person name="Highlander S."/>
            <person name="Gibbs R."/>
        </authorList>
    </citation>
    <scope>NUCLEOTIDE SEQUENCE [LARGE SCALE GENOMIC DNA]</scope>
    <source>
        <strain evidence="1 2">ATCC BAA-1200</strain>
    </source>
</reference>
<dbReference type="HOGENOM" id="CLU_099753_0_0_4"/>
<comment type="caution">
    <text evidence="1">The sequence shown here is derived from an EMBL/GenBank/DDBJ whole genome shotgun (WGS) entry which is preliminary data.</text>
</comment>
<accession>F2BCI3</accession>
<keyword evidence="2" id="KW-1185">Reference proteome</keyword>
<dbReference type="AlphaFoldDB" id="F2BCI3"/>
<dbReference type="OrthoDB" id="5688165at2"/>
<proteinExistence type="predicted"/>
<protein>
    <submittedName>
        <fullName evidence="1">Uncharacterized protein</fullName>
    </submittedName>
</protein>
<gene>
    <name evidence="1" type="ORF">HMPREF9123_1438</name>
</gene>
<name>F2BCI3_9NEIS</name>
<organism evidence="1 2">
    <name type="scientific">Neisseria bacilliformis ATCC BAA-1200</name>
    <dbReference type="NCBI Taxonomy" id="888742"/>
    <lineage>
        <taxon>Bacteria</taxon>
        <taxon>Pseudomonadati</taxon>
        <taxon>Pseudomonadota</taxon>
        <taxon>Betaproteobacteria</taxon>
        <taxon>Neisseriales</taxon>
        <taxon>Neisseriaceae</taxon>
        <taxon>Neisseria</taxon>
    </lineage>
</organism>
<dbReference type="Proteomes" id="UP000004105">
    <property type="component" value="Unassembled WGS sequence"/>
</dbReference>
<evidence type="ECO:0000313" key="2">
    <source>
        <dbReference type="Proteomes" id="UP000004105"/>
    </source>
</evidence>
<dbReference type="EMBL" id="AFAY01000029">
    <property type="protein sequence ID" value="EGF10967.1"/>
    <property type="molecule type" value="Genomic_DNA"/>
</dbReference>
<evidence type="ECO:0000313" key="1">
    <source>
        <dbReference type="EMBL" id="EGF10967.1"/>
    </source>
</evidence>
<dbReference type="RefSeq" id="WP_007342447.1">
    <property type="nucleotide sequence ID" value="NZ_GL878494.1"/>
</dbReference>